<evidence type="ECO:0000313" key="2">
    <source>
        <dbReference type="Proteomes" id="UP000239757"/>
    </source>
</evidence>
<dbReference type="AlphaFoldDB" id="A0A2P5XLZ3"/>
<name>A0A2P5XLZ3_GOSBA</name>
<protein>
    <recommendedName>
        <fullName evidence="3">RNase H type-1 domain-containing protein</fullName>
    </recommendedName>
</protein>
<organism evidence="1 2">
    <name type="scientific">Gossypium barbadense</name>
    <name type="common">Sea Island cotton</name>
    <name type="synonym">Hibiscus barbadensis</name>
    <dbReference type="NCBI Taxonomy" id="3634"/>
    <lineage>
        <taxon>Eukaryota</taxon>
        <taxon>Viridiplantae</taxon>
        <taxon>Streptophyta</taxon>
        <taxon>Embryophyta</taxon>
        <taxon>Tracheophyta</taxon>
        <taxon>Spermatophyta</taxon>
        <taxon>Magnoliopsida</taxon>
        <taxon>eudicotyledons</taxon>
        <taxon>Gunneridae</taxon>
        <taxon>Pentapetalae</taxon>
        <taxon>rosids</taxon>
        <taxon>malvids</taxon>
        <taxon>Malvales</taxon>
        <taxon>Malvaceae</taxon>
        <taxon>Malvoideae</taxon>
        <taxon>Gossypium</taxon>
    </lineage>
</organism>
<proteinExistence type="predicted"/>
<gene>
    <name evidence="1" type="ORF">GOBAR_AA16283</name>
</gene>
<accession>A0A2P5XLZ3</accession>
<dbReference type="Proteomes" id="UP000239757">
    <property type="component" value="Unassembled WGS sequence"/>
</dbReference>
<reference evidence="1 2" key="1">
    <citation type="submission" date="2015-01" db="EMBL/GenBank/DDBJ databases">
        <title>Genome of allotetraploid Gossypium barbadense reveals genomic plasticity and fiber elongation in cotton evolution.</title>
        <authorList>
            <person name="Chen X."/>
            <person name="Liu X."/>
            <person name="Zhao B."/>
            <person name="Zheng H."/>
            <person name="Hu Y."/>
            <person name="Lu G."/>
            <person name="Yang C."/>
            <person name="Chen J."/>
            <person name="Shan C."/>
            <person name="Zhang L."/>
            <person name="Zhou Y."/>
            <person name="Wang L."/>
            <person name="Guo W."/>
            <person name="Bai Y."/>
            <person name="Ruan J."/>
            <person name="Shangguan X."/>
            <person name="Mao Y."/>
            <person name="Jiang J."/>
            <person name="Zhu Y."/>
            <person name="Lei J."/>
            <person name="Kang H."/>
            <person name="Chen S."/>
            <person name="He X."/>
            <person name="Wang R."/>
            <person name="Wang Y."/>
            <person name="Chen J."/>
            <person name="Wang L."/>
            <person name="Yu S."/>
            <person name="Wang B."/>
            <person name="Wei J."/>
            <person name="Song S."/>
            <person name="Lu X."/>
            <person name="Gao Z."/>
            <person name="Gu W."/>
            <person name="Deng X."/>
            <person name="Ma D."/>
            <person name="Wang S."/>
            <person name="Liang W."/>
            <person name="Fang L."/>
            <person name="Cai C."/>
            <person name="Zhu X."/>
            <person name="Zhou B."/>
            <person name="Zhang Y."/>
            <person name="Chen Z."/>
            <person name="Xu S."/>
            <person name="Zhu R."/>
            <person name="Wang S."/>
            <person name="Zhang T."/>
            <person name="Zhao G."/>
        </authorList>
    </citation>
    <scope>NUCLEOTIDE SEQUENCE [LARGE SCALE GENOMIC DNA]</scope>
    <source>
        <strain evidence="2">cv. Xinhai21</strain>
        <tissue evidence="1">Leaf</tissue>
    </source>
</reference>
<evidence type="ECO:0000313" key="1">
    <source>
        <dbReference type="EMBL" id="PPS04373.1"/>
    </source>
</evidence>
<dbReference type="OrthoDB" id="999807at2759"/>
<dbReference type="EMBL" id="KZ664606">
    <property type="protein sequence ID" value="PPS04373.1"/>
    <property type="molecule type" value="Genomic_DNA"/>
</dbReference>
<sequence length="111" mass="12123">MNDHIFLAFAAGALAHFQAVQMDLALGFLEVEIEGDALTVVKKLHAIREDKYEIREQSSTSISYRGHKERSIDLSDTRGAFVHCYCGGKGLVVDGSARLGRAARRLSTGSL</sequence>
<evidence type="ECO:0008006" key="3">
    <source>
        <dbReference type="Google" id="ProtNLM"/>
    </source>
</evidence>